<dbReference type="EMBL" id="JARKIF010000005">
    <property type="protein sequence ID" value="KAJ7638430.1"/>
    <property type="molecule type" value="Genomic_DNA"/>
</dbReference>
<feature type="transmembrane region" description="Helical" evidence="2">
    <location>
        <begin position="76"/>
        <end position="94"/>
    </location>
</feature>
<comment type="caution">
    <text evidence="3">The sequence shown here is derived from an EMBL/GenBank/DDBJ whole genome shotgun (WGS) entry which is preliminary data.</text>
</comment>
<evidence type="ECO:0000256" key="1">
    <source>
        <dbReference type="SAM" id="MobiDB-lite"/>
    </source>
</evidence>
<feature type="transmembrane region" description="Helical" evidence="2">
    <location>
        <begin position="162"/>
        <end position="181"/>
    </location>
</feature>
<gene>
    <name evidence="3" type="ORF">FB45DRAFT_1054721</name>
</gene>
<feature type="transmembrane region" description="Helical" evidence="2">
    <location>
        <begin position="193"/>
        <end position="214"/>
    </location>
</feature>
<organism evidence="3 4">
    <name type="scientific">Roridomyces roridus</name>
    <dbReference type="NCBI Taxonomy" id="1738132"/>
    <lineage>
        <taxon>Eukaryota</taxon>
        <taxon>Fungi</taxon>
        <taxon>Dikarya</taxon>
        <taxon>Basidiomycota</taxon>
        <taxon>Agaricomycotina</taxon>
        <taxon>Agaricomycetes</taxon>
        <taxon>Agaricomycetidae</taxon>
        <taxon>Agaricales</taxon>
        <taxon>Marasmiineae</taxon>
        <taxon>Mycenaceae</taxon>
        <taxon>Roridomyces</taxon>
    </lineage>
</organism>
<feature type="compositionally biased region" description="Pro residues" evidence="1">
    <location>
        <begin position="393"/>
        <end position="402"/>
    </location>
</feature>
<dbReference type="Proteomes" id="UP001221142">
    <property type="component" value="Unassembled WGS sequence"/>
</dbReference>
<accession>A0AAD7FU97</accession>
<keyword evidence="2" id="KW-0472">Membrane</keyword>
<reference evidence="3" key="1">
    <citation type="submission" date="2023-03" db="EMBL/GenBank/DDBJ databases">
        <title>Massive genome expansion in bonnet fungi (Mycena s.s.) driven by repeated elements and novel gene families across ecological guilds.</title>
        <authorList>
            <consortium name="Lawrence Berkeley National Laboratory"/>
            <person name="Harder C.B."/>
            <person name="Miyauchi S."/>
            <person name="Viragh M."/>
            <person name="Kuo A."/>
            <person name="Thoen E."/>
            <person name="Andreopoulos B."/>
            <person name="Lu D."/>
            <person name="Skrede I."/>
            <person name="Drula E."/>
            <person name="Henrissat B."/>
            <person name="Morin E."/>
            <person name="Kohler A."/>
            <person name="Barry K."/>
            <person name="LaButti K."/>
            <person name="Morin E."/>
            <person name="Salamov A."/>
            <person name="Lipzen A."/>
            <person name="Mereny Z."/>
            <person name="Hegedus B."/>
            <person name="Baldrian P."/>
            <person name="Stursova M."/>
            <person name="Weitz H."/>
            <person name="Taylor A."/>
            <person name="Grigoriev I.V."/>
            <person name="Nagy L.G."/>
            <person name="Martin F."/>
            <person name="Kauserud H."/>
        </authorList>
    </citation>
    <scope>NUCLEOTIDE SEQUENCE</scope>
    <source>
        <strain evidence="3">9284</strain>
    </source>
</reference>
<keyword evidence="2" id="KW-1133">Transmembrane helix</keyword>
<evidence type="ECO:0000313" key="4">
    <source>
        <dbReference type="Proteomes" id="UP001221142"/>
    </source>
</evidence>
<feature type="region of interest" description="Disordered" evidence="1">
    <location>
        <begin position="433"/>
        <end position="452"/>
    </location>
</feature>
<protein>
    <submittedName>
        <fullName evidence="3">Uncharacterized protein</fullName>
    </submittedName>
</protein>
<evidence type="ECO:0000313" key="3">
    <source>
        <dbReference type="EMBL" id="KAJ7638430.1"/>
    </source>
</evidence>
<name>A0AAD7FU97_9AGAR</name>
<feature type="region of interest" description="Disordered" evidence="1">
    <location>
        <begin position="381"/>
        <end position="407"/>
    </location>
</feature>
<feature type="transmembrane region" description="Helical" evidence="2">
    <location>
        <begin position="101"/>
        <end position="124"/>
    </location>
</feature>
<sequence>MLLNILKLLFLFYQVMLLLFALLVTLVHLAVQAFLADPLGFLFEPQTRKARFLQAFQSLVSVPSKTYAPSASGVDYTHVFISLVVFPVVIPFLMKNARQDPLLALSTVTVLPLLAIVAFGPVSFKPFYDSPTTFLLWIRRVAIPHWISQASEMSLAPGGVKYKAATVLLCLAISFVGRCLSPALFHGFRVTTVVVGPLLVEVVMGLVASAVLWALTTAFVRLPRGAVRVIRFTVFWVLQGNQVVLSAIVNLLRQSYIKVCRLPVHWLSLFSAALEERIERLEADYEYLRTGSIKFPAPEDAREEWVRRDQHFRGLGIKGLAATPAADDSWIATHYLFNYVYDPAFLRLLVGIVIQPRFTRFARANDYEFPELPATLALAEKEQDEAADTPAAPRAPAPPRPLSPDAEPQELYTLPLLPPRDIRPLTPITEVDSAASSPALSDSSSSDSASGLSFNDAQPALDVRATTAEFMAFSARIGQHILEAGERKDERKTEGQHARLQPLSAGFGRRVHEPKEAEENELPLPGVGVPPILRHRSHCMDIFCSACS</sequence>
<dbReference type="AlphaFoldDB" id="A0AAD7FU97"/>
<proteinExistence type="predicted"/>
<keyword evidence="2" id="KW-0812">Transmembrane</keyword>
<keyword evidence="4" id="KW-1185">Reference proteome</keyword>
<feature type="transmembrane region" description="Helical" evidence="2">
    <location>
        <begin position="234"/>
        <end position="252"/>
    </location>
</feature>
<evidence type="ECO:0000256" key="2">
    <source>
        <dbReference type="SAM" id="Phobius"/>
    </source>
</evidence>